<dbReference type="EMBL" id="SJPH01000001">
    <property type="protein sequence ID" value="TWT48322.1"/>
    <property type="molecule type" value="Genomic_DNA"/>
</dbReference>
<evidence type="ECO:0000313" key="2">
    <source>
        <dbReference type="Proteomes" id="UP000318995"/>
    </source>
</evidence>
<accession>A0A5C5WEZ3</accession>
<comment type="caution">
    <text evidence="1">The sequence shown here is derived from an EMBL/GenBank/DDBJ whole genome shotgun (WGS) entry which is preliminary data.</text>
</comment>
<proteinExistence type="predicted"/>
<gene>
    <name evidence="1" type="ORF">Pla111_00850</name>
</gene>
<sequence>MVLASVADSRAVCRYWRLDVSAINQHATVAGIESLGGSVHYREPGLLPASWSNRVASWLGDDTIIPVVTALLDELLIARQFLA</sequence>
<name>A0A5C5WEZ3_9BACT</name>
<keyword evidence="2" id="KW-1185">Reference proteome</keyword>
<protein>
    <submittedName>
        <fullName evidence="1">Uncharacterized protein</fullName>
    </submittedName>
</protein>
<organism evidence="1 2">
    <name type="scientific">Botrimarina hoheduenensis</name>
    <dbReference type="NCBI Taxonomy" id="2528000"/>
    <lineage>
        <taxon>Bacteria</taxon>
        <taxon>Pseudomonadati</taxon>
        <taxon>Planctomycetota</taxon>
        <taxon>Planctomycetia</taxon>
        <taxon>Pirellulales</taxon>
        <taxon>Lacipirellulaceae</taxon>
        <taxon>Botrimarina</taxon>
    </lineage>
</organism>
<evidence type="ECO:0000313" key="1">
    <source>
        <dbReference type="EMBL" id="TWT48322.1"/>
    </source>
</evidence>
<reference evidence="1 2" key="1">
    <citation type="submission" date="2019-02" db="EMBL/GenBank/DDBJ databases">
        <title>Deep-cultivation of Planctomycetes and their phenomic and genomic characterization uncovers novel biology.</title>
        <authorList>
            <person name="Wiegand S."/>
            <person name="Jogler M."/>
            <person name="Boedeker C."/>
            <person name="Pinto D."/>
            <person name="Vollmers J."/>
            <person name="Rivas-Marin E."/>
            <person name="Kohn T."/>
            <person name="Peeters S.H."/>
            <person name="Heuer A."/>
            <person name="Rast P."/>
            <person name="Oberbeckmann S."/>
            <person name="Bunk B."/>
            <person name="Jeske O."/>
            <person name="Meyerdierks A."/>
            <person name="Storesund J.E."/>
            <person name="Kallscheuer N."/>
            <person name="Luecker S."/>
            <person name="Lage O.M."/>
            <person name="Pohl T."/>
            <person name="Merkel B.J."/>
            <person name="Hornburger P."/>
            <person name="Mueller R.-W."/>
            <person name="Bruemmer F."/>
            <person name="Labrenz M."/>
            <person name="Spormann A.M."/>
            <person name="Op Den Camp H."/>
            <person name="Overmann J."/>
            <person name="Amann R."/>
            <person name="Jetten M.S.M."/>
            <person name="Mascher T."/>
            <person name="Medema M.H."/>
            <person name="Devos D.P."/>
            <person name="Kaster A.-K."/>
            <person name="Ovreas L."/>
            <person name="Rohde M."/>
            <person name="Galperin M.Y."/>
            <person name="Jogler C."/>
        </authorList>
    </citation>
    <scope>NUCLEOTIDE SEQUENCE [LARGE SCALE GENOMIC DNA]</scope>
    <source>
        <strain evidence="1 2">Pla111</strain>
    </source>
</reference>
<dbReference type="Proteomes" id="UP000318995">
    <property type="component" value="Unassembled WGS sequence"/>
</dbReference>
<dbReference type="AlphaFoldDB" id="A0A5C5WEZ3"/>